<proteinExistence type="inferred from homology"/>
<comment type="similarity">
    <text evidence="2">Belongs to the glycosyl hydrolase 16 family.</text>
</comment>
<dbReference type="PROSITE" id="PS51762">
    <property type="entry name" value="GH16_2"/>
    <property type="match status" value="1"/>
</dbReference>
<keyword evidence="8" id="KW-1185">Reference proteome</keyword>
<evidence type="ECO:0000256" key="4">
    <source>
        <dbReference type="ARBA" id="ARBA00022729"/>
    </source>
</evidence>
<reference evidence="7 8" key="1">
    <citation type="submission" date="2017-06" db="EMBL/GenBank/DDBJ databases">
        <authorList>
            <person name="Kim H.J."/>
            <person name="Triplett B.A."/>
        </authorList>
    </citation>
    <scope>NUCLEOTIDE SEQUENCE [LARGE SCALE GENOMIC DNA]</scope>
    <source>
        <strain evidence="7 8">DSM 14713</strain>
    </source>
</reference>
<feature type="domain" description="GH16" evidence="6">
    <location>
        <begin position="202"/>
        <end position="443"/>
    </location>
</feature>
<dbReference type="EMBL" id="CP022163">
    <property type="protein sequence ID" value="ATB31711.1"/>
    <property type="molecule type" value="Genomic_DNA"/>
</dbReference>
<evidence type="ECO:0000256" key="2">
    <source>
        <dbReference type="ARBA" id="ARBA00006865"/>
    </source>
</evidence>
<protein>
    <submittedName>
        <fullName evidence="7">Glucan 1,3-beta-glucosidase</fullName>
    </submittedName>
</protein>
<dbReference type="InterPro" id="IPR055372">
    <property type="entry name" value="CBM96"/>
</dbReference>
<dbReference type="GO" id="GO:0005975">
    <property type="term" value="P:carbohydrate metabolic process"/>
    <property type="evidence" value="ECO:0007669"/>
    <property type="project" value="InterPro"/>
</dbReference>
<dbReference type="GO" id="GO:0005576">
    <property type="term" value="C:extracellular region"/>
    <property type="evidence" value="ECO:0007669"/>
    <property type="project" value="UniProtKB-SubCell"/>
</dbReference>
<evidence type="ECO:0000259" key="6">
    <source>
        <dbReference type="PROSITE" id="PS51762"/>
    </source>
</evidence>
<dbReference type="PANTHER" id="PTHR10963">
    <property type="entry name" value="GLYCOSYL HYDROLASE-RELATED"/>
    <property type="match status" value="1"/>
</dbReference>
<dbReference type="InterPro" id="IPR050546">
    <property type="entry name" value="Glycosyl_Hydrlase_16"/>
</dbReference>
<evidence type="ECO:0000256" key="5">
    <source>
        <dbReference type="SAM" id="SignalP"/>
    </source>
</evidence>
<dbReference type="CDD" id="cd08023">
    <property type="entry name" value="GH16_laminarinase_like"/>
    <property type="match status" value="1"/>
</dbReference>
<feature type="signal peptide" evidence="5">
    <location>
        <begin position="1"/>
        <end position="27"/>
    </location>
</feature>
<sequence length="448" mass="49618">MSALGIPCVRPLVSAVVCALAAPQALAAAPSPSIPGTWQLQFQDEFNGSSLDGTKWRLGGHWAGIAGSGGLSPRNVTVSGGYLKLRAEQRNMSYSGVNYAYSASEVSTFFNYRQQYGYFEARVKYPPVKGLWPAFWLMPDRGSYGWQGAYARTYLKFDLTGANLSQVNTATLKLTASAIESGETNNLVFMKLLDDSWSESSLTWNNKPTPDPVWLEQRWNNKWNPGQEVSVDVTEFVGQQLAGDKKVSLVIADTYLRTKFIKFHSREAAVQANRPRLVINGVTYFASEDATVQWGEYANTNYGKSLELMVQDDWGDTASTFNGGMEVDIMESLGIWGPEVTSHATHWDGYAAQHQSMHWGHVTFPPRADGFHVYGAYWQPGLLEFYVDGVKTGSWSHSRILGVPAYLLLSLQLGGWDGNTPGPQVHNQEMWVDWVRTWSGTRAPAASP</sequence>
<dbReference type="PANTHER" id="PTHR10963:SF55">
    <property type="entry name" value="GLYCOSIDE HYDROLASE FAMILY 16 PROTEIN"/>
    <property type="match status" value="1"/>
</dbReference>
<comment type="subcellular location">
    <subcellularLocation>
        <location evidence="1">Secreted</location>
    </subcellularLocation>
</comment>
<organism evidence="7 8">
    <name type="scientific">Melittangium boletus DSM 14713</name>
    <dbReference type="NCBI Taxonomy" id="1294270"/>
    <lineage>
        <taxon>Bacteria</taxon>
        <taxon>Pseudomonadati</taxon>
        <taxon>Myxococcota</taxon>
        <taxon>Myxococcia</taxon>
        <taxon>Myxococcales</taxon>
        <taxon>Cystobacterineae</taxon>
        <taxon>Archangiaceae</taxon>
        <taxon>Melittangium</taxon>
    </lineage>
</organism>
<dbReference type="Pfam" id="PF00722">
    <property type="entry name" value="Glyco_hydro_16"/>
    <property type="match status" value="1"/>
</dbReference>
<name>A0A250IKJ5_9BACT</name>
<dbReference type="GO" id="GO:0004553">
    <property type="term" value="F:hydrolase activity, hydrolyzing O-glycosyl compounds"/>
    <property type="evidence" value="ECO:0007669"/>
    <property type="project" value="InterPro"/>
</dbReference>
<accession>A0A250IKJ5</accession>
<evidence type="ECO:0000313" key="7">
    <source>
        <dbReference type="EMBL" id="ATB31711.1"/>
    </source>
</evidence>
<gene>
    <name evidence="7" type="ORF">MEBOL_005174</name>
</gene>
<evidence type="ECO:0000256" key="1">
    <source>
        <dbReference type="ARBA" id="ARBA00004613"/>
    </source>
</evidence>
<dbReference type="AlphaFoldDB" id="A0A250IKJ5"/>
<keyword evidence="4 5" id="KW-0732">Signal</keyword>
<evidence type="ECO:0000256" key="3">
    <source>
        <dbReference type="ARBA" id="ARBA00022525"/>
    </source>
</evidence>
<dbReference type="Pfam" id="PF24517">
    <property type="entry name" value="CBM96"/>
    <property type="match status" value="2"/>
</dbReference>
<keyword evidence="3" id="KW-0964">Secreted</keyword>
<dbReference type="Gene3D" id="2.60.120.200">
    <property type="match status" value="2"/>
</dbReference>
<dbReference type="InterPro" id="IPR013320">
    <property type="entry name" value="ConA-like_dom_sf"/>
</dbReference>
<feature type="chain" id="PRO_5012761242" evidence="5">
    <location>
        <begin position="28"/>
        <end position="448"/>
    </location>
</feature>
<dbReference type="InterPro" id="IPR000757">
    <property type="entry name" value="Beta-glucanase-like"/>
</dbReference>
<dbReference type="KEGG" id="mbd:MEBOL_005174"/>
<evidence type="ECO:0000313" key="8">
    <source>
        <dbReference type="Proteomes" id="UP000217289"/>
    </source>
</evidence>
<dbReference type="SUPFAM" id="SSF49899">
    <property type="entry name" value="Concanavalin A-like lectins/glucanases"/>
    <property type="match status" value="1"/>
</dbReference>
<dbReference type="Proteomes" id="UP000217289">
    <property type="component" value="Chromosome"/>
</dbReference>
<dbReference type="NCBIfam" id="NF033679">
    <property type="entry name" value="DNRLRE_dom"/>
    <property type="match status" value="1"/>
</dbReference>